<feature type="transmembrane region" description="Helical" evidence="1">
    <location>
        <begin position="90"/>
        <end position="109"/>
    </location>
</feature>
<feature type="transmembrane region" description="Helical" evidence="1">
    <location>
        <begin position="16"/>
        <end position="36"/>
    </location>
</feature>
<accession>A0AAD6Y775</accession>
<feature type="transmembrane region" description="Helical" evidence="1">
    <location>
        <begin position="48"/>
        <end position="70"/>
    </location>
</feature>
<dbReference type="PANTHER" id="PTHR40465">
    <property type="entry name" value="CHROMOSOME 1, WHOLE GENOME SHOTGUN SEQUENCE"/>
    <property type="match status" value="1"/>
</dbReference>
<keyword evidence="1" id="KW-0472">Membrane</keyword>
<dbReference type="EMBL" id="JARJCW010000044">
    <property type="protein sequence ID" value="KAJ7205205.1"/>
    <property type="molecule type" value="Genomic_DNA"/>
</dbReference>
<evidence type="ECO:0000313" key="3">
    <source>
        <dbReference type="Proteomes" id="UP001219525"/>
    </source>
</evidence>
<feature type="transmembrane region" description="Helical" evidence="1">
    <location>
        <begin position="116"/>
        <end position="140"/>
    </location>
</feature>
<keyword evidence="1" id="KW-1133">Transmembrane helix</keyword>
<protein>
    <submittedName>
        <fullName evidence="2">Uncharacterized protein</fullName>
    </submittedName>
</protein>
<dbReference type="Proteomes" id="UP001219525">
    <property type="component" value="Unassembled WGS sequence"/>
</dbReference>
<gene>
    <name evidence="2" type="ORF">GGX14DRAFT_458734</name>
</gene>
<dbReference type="AlphaFoldDB" id="A0AAD6Y775"/>
<evidence type="ECO:0000256" key="1">
    <source>
        <dbReference type="SAM" id="Phobius"/>
    </source>
</evidence>
<dbReference type="PANTHER" id="PTHR40465:SF1">
    <property type="entry name" value="DUF6534 DOMAIN-CONTAINING PROTEIN"/>
    <property type="match status" value="1"/>
</dbReference>
<name>A0AAD6Y775_9AGAR</name>
<evidence type="ECO:0000313" key="2">
    <source>
        <dbReference type="EMBL" id="KAJ7205205.1"/>
    </source>
</evidence>
<feature type="transmembrane region" description="Helical" evidence="1">
    <location>
        <begin position="160"/>
        <end position="180"/>
    </location>
</feature>
<proteinExistence type="predicted"/>
<feature type="transmembrane region" description="Helical" evidence="1">
    <location>
        <begin position="210"/>
        <end position="230"/>
    </location>
</feature>
<comment type="caution">
    <text evidence="2">The sequence shown here is derived from an EMBL/GenBank/DDBJ whole genome shotgun (WGS) entry which is preliminary data.</text>
</comment>
<keyword evidence="3" id="KW-1185">Reference proteome</keyword>
<keyword evidence="1" id="KW-0812">Transmembrane</keyword>
<organism evidence="2 3">
    <name type="scientific">Mycena pura</name>
    <dbReference type="NCBI Taxonomy" id="153505"/>
    <lineage>
        <taxon>Eukaryota</taxon>
        <taxon>Fungi</taxon>
        <taxon>Dikarya</taxon>
        <taxon>Basidiomycota</taxon>
        <taxon>Agaricomycotina</taxon>
        <taxon>Agaricomycetes</taxon>
        <taxon>Agaricomycetidae</taxon>
        <taxon>Agaricales</taxon>
        <taxon>Marasmiineae</taxon>
        <taxon>Mycenaceae</taxon>
        <taxon>Mycena</taxon>
    </lineage>
</organism>
<reference evidence="2" key="1">
    <citation type="submission" date="2023-03" db="EMBL/GenBank/DDBJ databases">
        <title>Massive genome expansion in bonnet fungi (Mycena s.s.) driven by repeated elements and novel gene families across ecological guilds.</title>
        <authorList>
            <consortium name="Lawrence Berkeley National Laboratory"/>
            <person name="Harder C.B."/>
            <person name="Miyauchi S."/>
            <person name="Viragh M."/>
            <person name="Kuo A."/>
            <person name="Thoen E."/>
            <person name="Andreopoulos B."/>
            <person name="Lu D."/>
            <person name="Skrede I."/>
            <person name="Drula E."/>
            <person name="Henrissat B."/>
            <person name="Morin E."/>
            <person name="Kohler A."/>
            <person name="Barry K."/>
            <person name="LaButti K."/>
            <person name="Morin E."/>
            <person name="Salamov A."/>
            <person name="Lipzen A."/>
            <person name="Mereny Z."/>
            <person name="Hegedus B."/>
            <person name="Baldrian P."/>
            <person name="Stursova M."/>
            <person name="Weitz H."/>
            <person name="Taylor A."/>
            <person name="Grigoriev I.V."/>
            <person name="Nagy L.G."/>
            <person name="Martin F."/>
            <person name="Kauserud H."/>
        </authorList>
    </citation>
    <scope>NUCLEOTIDE SEQUENCE</scope>
    <source>
        <strain evidence="2">9144</strain>
    </source>
</reference>
<sequence>MPALIDVSPTLGALELGVLLSYLLFGVTTTQLYVYYTRFPNDNWKIKLLVACEATHSACVAHTLYLYTILNYGDPKRLIQAPPFTFDTAVLLASIITTLVEGFFAYRIYILGKRRIMVPAIFLAITTFRFIACLGIFGAGVRMTSLVTYEAQFGWLLNTIWAMAAANEIGITVSLVYLLYTQRNEIHSKTVPLVDKLILWTIGCSLKVPLAWALLTLILVLVWLAVYIIGARCKLRLQGLNGRSTLRGMEAPSSRIHILNTTTGNPNIKSTQISMGLELQQTHDSLNST</sequence>